<organism evidence="10 11">
    <name type="scientific">Cuscuta europaea</name>
    <name type="common">European dodder</name>
    <dbReference type="NCBI Taxonomy" id="41803"/>
    <lineage>
        <taxon>Eukaryota</taxon>
        <taxon>Viridiplantae</taxon>
        <taxon>Streptophyta</taxon>
        <taxon>Embryophyta</taxon>
        <taxon>Tracheophyta</taxon>
        <taxon>Spermatophyta</taxon>
        <taxon>Magnoliopsida</taxon>
        <taxon>eudicotyledons</taxon>
        <taxon>Gunneridae</taxon>
        <taxon>Pentapetalae</taxon>
        <taxon>asterids</taxon>
        <taxon>lamiids</taxon>
        <taxon>Solanales</taxon>
        <taxon>Convolvulaceae</taxon>
        <taxon>Cuscuteae</taxon>
        <taxon>Cuscuta</taxon>
        <taxon>Cuscuta subgen. Cuscuta</taxon>
    </lineage>
</organism>
<feature type="domain" description="Myb-like" evidence="8">
    <location>
        <begin position="9"/>
        <end position="62"/>
    </location>
</feature>
<feature type="compositionally biased region" description="Pro residues" evidence="7">
    <location>
        <begin position="123"/>
        <end position="132"/>
    </location>
</feature>
<keyword evidence="4" id="KW-0238">DNA-binding</keyword>
<reference evidence="10" key="1">
    <citation type="submission" date="2022-07" db="EMBL/GenBank/DDBJ databases">
        <authorList>
            <person name="Macas J."/>
            <person name="Novak P."/>
            <person name="Neumann P."/>
        </authorList>
    </citation>
    <scope>NUCLEOTIDE SEQUENCE</scope>
</reference>
<evidence type="ECO:0000256" key="2">
    <source>
        <dbReference type="ARBA" id="ARBA00022737"/>
    </source>
</evidence>
<dbReference type="InterPro" id="IPR001005">
    <property type="entry name" value="SANT/Myb"/>
</dbReference>
<dbReference type="CDD" id="cd00167">
    <property type="entry name" value="SANT"/>
    <property type="match status" value="2"/>
</dbReference>
<dbReference type="EMBL" id="CAMAPE010000008">
    <property type="protein sequence ID" value="CAH9072857.1"/>
    <property type="molecule type" value="Genomic_DNA"/>
</dbReference>
<gene>
    <name evidence="10" type="ORF">CEURO_LOCUS4550</name>
</gene>
<dbReference type="GO" id="GO:0005634">
    <property type="term" value="C:nucleus"/>
    <property type="evidence" value="ECO:0007669"/>
    <property type="project" value="UniProtKB-SubCell"/>
</dbReference>
<evidence type="ECO:0000256" key="5">
    <source>
        <dbReference type="ARBA" id="ARBA00023163"/>
    </source>
</evidence>
<evidence type="ECO:0000313" key="10">
    <source>
        <dbReference type="EMBL" id="CAH9072857.1"/>
    </source>
</evidence>
<evidence type="ECO:0000256" key="3">
    <source>
        <dbReference type="ARBA" id="ARBA00023015"/>
    </source>
</evidence>
<dbReference type="AlphaFoldDB" id="A0A9P0YRL4"/>
<evidence type="ECO:0000256" key="4">
    <source>
        <dbReference type="ARBA" id="ARBA00023125"/>
    </source>
</evidence>
<evidence type="ECO:0000256" key="1">
    <source>
        <dbReference type="ARBA" id="ARBA00004123"/>
    </source>
</evidence>
<name>A0A9P0YRL4_CUSEU</name>
<proteinExistence type="predicted"/>
<dbReference type="FunFam" id="1.10.10.60:FF:000015">
    <property type="entry name" value="Transcription factor RAX3"/>
    <property type="match status" value="1"/>
</dbReference>
<evidence type="ECO:0000256" key="6">
    <source>
        <dbReference type="ARBA" id="ARBA00023242"/>
    </source>
</evidence>
<keyword evidence="11" id="KW-1185">Reference proteome</keyword>
<dbReference type="PANTHER" id="PTHR48000">
    <property type="entry name" value="OS09G0431300 PROTEIN"/>
    <property type="match status" value="1"/>
</dbReference>
<evidence type="ECO:0000259" key="8">
    <source>
        <dbReference type="PROSITE" id="PS50090"/>
    </source>
</evidence>
<dbReference type="SMART" id="SM00717">
    <property type="entry name" value="SANT"/>
    <property type="match status" value="2"/>
</dbReference>
<dbReference type="Proteomes" id="UP001152484">
    <property type="component" value="Unassembled WGS sequence"/>
</dbReference>
<keyword evidence="2" id="KW-0677">Repeat</keyword>
<accession>A0A9P0YRL4</accession>
<keyword evidence="6" id="KW-0539">Nucleus</keyword>
<comment type="caution">
    <text evidence="10">The sequence shown here is derived from an EMBL/GenBank/DDBJ whole genome shotgun (WGS) entry which is preliminary data.</text>
</comment>
<feature type="domain" description="HTH myb-type" evidence="9">
    <location>
        <begin position="9"/>
        <end position="62"/>
    </location>
</feature>
<feature type="region of interest" description="Disordered" evidence="7">
    <location>
        <begin position="122"/>
        <end position="155"/>
    </location>
</feature>
<evidence type="ECO:0000259" key="9">
    <source>
        <dbReference type="PROSITE" id="PS51294"/>
    </source>
</evidence>
<dbReference type="GO" id="GO:0010597">
    <property type="term" value="P:green leaf volatile biosynthetic process"/>
    <property type="evidence" value="ECO:0007669"/>
    <property type="project" value="UniProtKB-ARBA"/>
</dbReference>
<keyword evidence="5" id="KW-0804">Transcription</keyword>
<feature type="domain" description="HTH myb-type" evidence="9">
    <location>
        <begin position="63"/>
        <end position="117"/>
    </location>
</feature>
<evidence type="ECO:0000313" key="11">
    <source>
        <dbReference type="Proteomes" id="UP001152484"/>
    </source>
</evidence>
<feature type="region of interest" description="Disordered" evidence="7">
    <location>
        <begin position="167"/>
        <end position="190"/>
    </location>
</feature>
<feature type="compositionally biased region" description="Low complexity" evidence="7">
    <location>
        <begin position="143"/>
        <end position="154"/>
    </location>
</feature>
<keyword evidence="3" id="KW-0805">Transcription regulation</keyword>
<dbReference type="Pfam" id="PF00249">
    <property type="entry name" value="Myb_DNA-binding"/>
    <property type="match status" value="2"/>
</dbReference>
<dbReference type="PROSITE" id="PS51294">
    <property type="entry name" value="HTH_MYB"/>
    <property type="match status" value="2"/>
</dbReference>
<sequence length="418" mass="46106">MGRAPCCDKAKVKKGPWSPEEDAKLKDFIDKNGTGGNWIALPQKAGLKRCGKSCRLRWLNYLRPNIKHGEFTNDEDRIICSLYATIGSRWSIIAGQLPGRTDNDIKNYWNTKLKKKLMSMMLLPPPPPPPPSSSSKQHLMMRSSSSSSSIIPSALPLPPPPTPTVLIPTALPPPQNPFTSFSGGGGGGDGLDQPPFSLHHFYPTSADYFMYDNNSNFHIFQEHHQGLMNPIINIIPQYPHHQNQVFVGSNNDQVSGSSSDGSCSQISHVADTSIVDHLKQQPDNGSRLVMEDGNNNNFSFQGDENGQHHQGGTGGHNFFLDFGSPGAGVDTHHDGHENSHHHHHLGICSNGGQFGNNNNTDGDQQQLQYDLDVVRDLVSCSSSTNIVHDHNSNINTNNFLIFDHYENKPDGHKGMYFY</sequence>
<dbReference type="Gene3D" id="1.10.10.60">
    <property type="entry name" value="Homeodomain-like"/>
    <property type="match status" value="2"/>
</dbReference>
<dbReference type="PROSITE" id="PS50090">
    <property type="entry name" value="MYB_LIKE"/>
    <property type="match status" value="2"/>
</dbReference>
<dbReference type="InterPro" id="IPR017930">
    <property type="entry name" value="Myb_dom"/>
</dbReference>
<dbReference type="SUPFAM" id="SSF46689">
    <property type="entry name" value="Homeodomain-like"/>
    <property type="match status" value="1"/>
</dbReference>
<feature type="region of interest" description="Disordered" evidence="7">
    <location>
        <begin position="302"/>
        <end position="344"/>
    </location>
</feature>
<dbReference type="OrthoDB" id="1302610at2759"/>
<feature type="domain" description="Myb-like" evidence="8">
    <location>
        <begin position="63"/>
        <end position="113"/>
    </location>
</feature>
<dbReference type="GO" id="GO:0000976">
    <property type="term" value="F:transcription cis-regulatory region binding"/>
    <property type="evidence" value="ECO:0007669"/>
    <property type="project" value="UniProtKB-ARBA"/>
</dbReference>
<protein>
    <submittedName>
        <fullName evidence="10">Uncharacterized protein</fullName>
    </submittedName>
</protein>
<dbReference type="PANTHER" id="PTHR48000:SF8">
    <property type="entry name" value="TRANSCRIPTION FACTOR RAX2-LIKE"/>
    <property type="match status" value="1"/>
</dbReference>
<comment type="subcellular location">
    <subcellularLocation>
        <location evidence="1">Nucleus</location>
    </subcellularLocation>
</comment>
<dbReference type="InterPro" id="IPR009057">
    <property type="entry name" value="Homeodomain-like_sf"/>
</dbReference>
<evidence type="ECO:0000256" key="7">
    <source>
        <dbReference type="SAM" id="MobiDB-lite"/>
    </source>
</evidence>